<dbReference type="OrthoDB" id="6493336at2"/>
<keyword evidence="1" id="KW-0812">Transmembrane</keyword>
<dbReference type="AlphaFoldDB" id="A0A518XIU1"/>
<accession>A0A518XIU1</accession>
<dbReference type="Proteomes" id="UP000319411">
    <property type="component" value="Plasmid unnamed1"/>
</dbReference>
<proteinExistence type="predicted"/>
<organism evidence="2 3">
    <name type="scientific">Candidatus Pantoea soli</name>
    <dbReference type="NCBI Taxonomy" id="3098669"/>
    <lineage>
        <taxon>Bacteria</taxon>
        <taxon>Pseudomonadati</taxon>
        <taxon>Pseudomonadota</taxon>
        <taxon>Gammaproteobacteria</taxon>
        <taxon>Enterobacterales</taxon>
        <taxon>Erwiniaceae</taxon>
        <taxon>Pantoea</taxon>
    </lineage>
</organism>
<dbReference type="RefSeq" id="WP_145891410.1">
    <property type="nucleotide sequence ID" value="NZ_CP032703.1"/>
</dbReference>
<evidence type="ECO:0000313" key="3">
    <source>
        <dbReference type="Proteomes" id="UP000319411"/>
    </source>
</evidence>
<sequence>MPEYRFYTKGKKRVVLESAATDEASALRTQGYWPQPEVIAASNRAAAMARFSDIRRENRLDQHHFLAGAGAMPWIGVLTAICAFLLRRKQR</sequence>
<keyword evidence="3" id="KW-1185">Reference proteome</keyword>
<protein>
    <submittedName>
        <fullName evidence="2">Uncharacterized protein</fullName>
    </submittedName>
</protein>
<dbReference type="EMBL" id="CP032703">
    <property type="protein sequence ID" value="QDY44104.1"/>
    <property type="molecule type" value="Genomic_DNA"/>
</dbReference>
<keyword evidence="2" id="KW-0614">Plasmid</keyword>
<reference evidence="2 3" key="1">
    <citation type="submission" date="2018-10" db="EMBL/GenBank/DDBJ databases">
        <title>Genome Sequencing of Pantoea dispersa DSM 32899.</title>
        <authorList>
            <person name="Nawrath M."/>
            <person name="Ottenheim C."/>
            <person name="Wilm A."/>
            <person name="Zimmermann W."/>
            <person name="Wu J.C."/>
        </authorList>
    </citation>
    <scope>NUCLEOTIDE SEQUENCE [LARGE SCALE GENOMIC DNA]</scope>
    <source>
        <strain evidence="2 3">DSM 32899</strain>
        <plasmid evidence="2 3">unnamed1</plasmid>
    </source>
</reference>
<dbReference type="KEGG" id="pdis:D8B20_19530"/>
<evidence type="ECO:0000256" key="1">
    <source>
        <dbReference type="SAM" id="Phobius"/>
    </source>
</evidence>
<name>A0A518XIU1_9GAMM</name>
<keyword evidence="1" id="KW-0472">Membrane</keyword>
<feature type="transmembrane region" description="Helical" evidence="1">
    <location>
        <begin position="65"/>
        <end position="86"/>
    </location>
</feature>
<gene>
    <name evidence="2" type="ORF">D8B20_19530</name>
</gene>
<evidence type="ECO:0000313" key="2">
    <source>
        <dbReference type="EMBL" id="QDY44104.1"/>
    </source>
</evidence>
<keyword evidence="1" id="KW-1133">Transmembrane helix</keyword>
<geneLocation type="plasmid" evidence="2 3">
    <name>unnamed1</name>
</geneLocation>